<keyword evidence="1" id="KW-0472">Membrane</keyword>
<keyword evidence="1" id="KW-0812">Transmembrane</keyword>
<proteinExistence type="predicted"/>
<dbReference type="RefSeq" id="WP_004044778.1">
    <property type="nucleotide sequence ID" value="NZ_AQFR02000003.1"/>
</dbReference>
<gene>
    <name evidence="2" type="ORF">E5351_05585</name>
</gene>
<dbReference type="AlphaFoldDB" id="A0A4S2BLV1"/>
<comment type="caution">
    <text evidence="2">The sequence shown here is derived from an EMBL/GenBank/DDBJ whole genome shotgun (WGS) entry which is preliminary data.</text>
</comment>
<evidence type="ECO:0000256" key="1">
    <source>
        <dbReference type="SAM" id="Phobius"/>
    </source>
</evidence>
<organism evidence="2 3">
    <name type="scientific">Lactobacillus intestinalis</name>
    <dbReference type="NCBI Taxonomy" id="151781"/>
    <lineage>
        <taxon>Bacteria</taxon>
        <taxon>Bacillati</taxon>
        <taxon>Bacillota</taxon>
        <taxon>Bacilli</taxon>
        <taxon>Lactobacillales</taxon>
        <taxon>Lactobacillaceae</taxon>
        <taxon>Lactobacillus</taxon>
    </lineage>
</organism>
<dbReference type="GeneID" id="75116790"/>
<dbReference type="EMBL" id="SRYV01000009">
    <property type="protein sequence ID" value="TGY15282.1"/>
    <property type="molecule type" value="Genomic_DNA"/>
</dbReference>
<dbReference type="Proteomes" id="UP000309117">
    <property type="component" value="Unassembled WGS sequence"/>
</dbReference>
<evidence type="ECO:0000313" key="2">
    <source>
        <dbReference type="EMBL" id="TGY15282.1"/>
    </source>
</evidence>
<feature type="transmembrane region" description="Helical" evidence="1">
    <location>
        <begin position="7"/>
        <end position="27"/>
    </location>
</feature>
<sequence length="127" mass="14249">MNKKGNYIAAGVVIVLLLTLGISIHSYNSQRMEGSYTAKINMFFFTEKDNITFSKDKTFIEGSTDLKKSERNKGTYEISGNKLNLKWNKGGYKAKCILSKNRKSFYIKSANGALSAAQGIKFKKDNE</sequence>
<reference evidence="2 3" key="1">
    <citation type="submission" date="2019-04" db="EMBL/GenBank/DDBJ databases">
        <title>Microbes associate with the intestines of laboratory mice.</title>
        <authorList>
            <person name="Navarre W."/>
            <person name="Wong E."/>
            <person name="Huang K."/>
            <person name="Tropini C."/>
            <person name="Ng K."/>
            <person name="Yu B."/>
        </authorList>
    </citation>
    <scope>NUCLEOTIDE SEQUENCE [LARGE SCALE GENOMIC DNA]</scope>
    <source>
        <strain evidence="2 3">NM61_E11</strain>
    </source>
</reference>
<protein>
    <submittedName>
        <fullName evidence="2">Uncharacterized protein</fullName>
    </submittedName>
</protein>
<evidence type="ECO:0000313" key="3">
    <source>
        <dbReference type="Proteomes" id="UP000309117"/>
    </source>
</evidence>
<keyword evidence="1" id="KW-1133">Transmembrane helix</keyword>
<accession>A0A4S2BLV1</accession>
<name>A0A4S2BLV1_9LACO</name>